<sequence length="471" mass="54293">MSGRRRHLHRRKSWSFGNGSIAIRVGSRRSHRHFHEVQVCSPGDAARFARLVEDQVRAFPKDPLIISVNGYQPWLEDVLKSCLRGSWTDISGLDREVQFAGSMQFPQRASSKGRFVPWTFIIDQMNVPQVYYWSVDLEPPTSDDFGLPDISNFRFRMGVWQLGRGACVLDPDVSVSIIFTQHHPVCEHVVTELLYGYLYKDHDLSQPREDEEGICWLFLKLYWLLSDWQNIITQTVARLDEAEKNSHGRELPVKTRARMMHNEVDRIYEMKEYLSFHTRSFQKLQKLKPNVPENEQGDPLWSDIEDTIDDLQHIDTTIDGLKERFNNLLDLEFNIQNAVQADNSQFLSTVATLFLPVSFLASLFGMTTVKLPAIWYLYVALPVLVISAAFTAGFSFGVKQIQRLLYPAHFRRVPLYPRSFTMLGEELPGSADLPGKSVSRGRRKSLRPAGMERDRGQGRDYGLRKTTFRPH</sequence>
<protein>
    <submittedName>
        <fullName evidence="1">Uncharacterized protein</fullName>
    </submittedName>
</protein>
<dbReference type="EMBL" id="JAUTXU010000329">
    <property type="protein sequence ID" value="KAK3684711.1"/>
    <property type="molecule type" value="Genomic_DNA"/>
</dbReference>
<reference evidence="1" key="1">
    <citation type="submission" date="2023-07" db="EMBL/GenBank/DDBJ databases">
        <title>Black Yeasts Isolated from many extreme environments.</title>
        <authorList>
            <person name="Coleine C."/>
            <person name="Stajich J.E."/>
            <person name="Selbmann L."/>
        </authorList>
    </citation>
    <scope>NUCLEOTIDE SEQUENCE</scope>
    <source>
        <strain evidence="1">CCFEE 5714</strain>
    </source>
</reference>
<name>A0ACC3MCF7_9PEZI</name>
<accession>A0ACC3MCF7</accession>
<proteinExistence type="predicted"/>
<comment type="caution">
    <text evidence="1">The sequence shown here is derived from an EMBL/GenBank/DDBJ whole genome shotgun (WGS) entry which is preliminary data.</text>
</comment>
<evidence type="ECO:0000313" key="1">
    <source>
        <dbReference type="EMBL" id="KAK3684711.1"/>
    </source>
</evidence>
<evidence type="ECO:0000313" key="2">
    <source>
        <dbReference type="Proteomes" id="UP001281147"/>
    </source>
</evidence>
<organism evidence="1 2">
    <name type="scientific">Vermiconidia calcicola</name>
    <dbReference type="NCBI Taxonomy" id="1690605"/>
    <lineage>
        <taxon>Eukaryota</taxon>
        <taxon>Fungi</taxon>
        <taxon>Dikarya</taxon>
        <taxon>Ascomycota</taxon>
        <taxon>Pezizomycotina</taxon>
        <taxon>Dothideomycetes</taxon>
        <taxon>Dothideomycetidae</taxon>
        <taxon>Mycosphaerellales</taxon>
        <taxon>Extremaceae</taxon>
        <taxon>Vermiconidia</taxon>
    </lineage>
</organism>
<gene>
    <name evidence="1" type="ORF">LTR37_020005</name>
</gene>
<dbReference type="Proteomes" id="UP001281147">
    <property type="component" value="Unassembled WGS sequence"/>
</dbReference>
<keyword evidence="2" id="KW-1185">Reference proteome</keyword>